<dbReference type="InterPro" id="IPR012967">
    <property type="entry name" value="COMT_dimerisation"/>
</dbReference>
<evidence type="ECO:0000313" key="6">
    <source>
        <dbReference type="EMBL" id="MDT0267387.1"/>
    </source>
</evidence>
<dbReference type="Gene3D" id="1.10.10.10">
    <property type="entry name" value="Winged helix-like DNA-binding domain superfamily/Winged helix DNA-binding domain"/>
    <property type="match status" value="1"/>
</dbReference>
<organism evidence="6 7">
    <name type="scientific">Streptomyces chisholmiae</name>
    <dbReference type="NCBI Taxonomy" id="3075540"/>
    <lineage>
        <taxon>Bacteria</taxon>
        <taxon>Bacillati</taxon>
        <taxon>Actinomycetota</taxon>
        <taxon>Actinomycetes</taxon>
        <taxon>Kitasatosporales</taxon>
        <taxon>Streptomycetaceae</taxon>
        <taxon>Streptomyces</taxon>
    </lineage>
</organism>
<dbReference type="Pfam" id="PF00891">
    <property type="entry name" value="Methyltransf_2"/>
    <property type="match status" value="1"/>
</dbReference>
<reference evidence="7" key="1">
    <citation type="submission" date="2023-07" db="EMBL/GenBank/DDBJ databases">
        <title>30 novel species of actinomycetes from the DSMZ collection.</title>
        <authorList>
            <person name="Nouioui I."/>
        </authorList>
    </citation>
    <scope>NUCLEOTIDE SEQUENCE [LARGE SCALE GENOMIC DNA]</scope>
    <source>
        <strain evidence="7">DSM 44915</strain>
    </source>
</reference>
<evidence type="ECO:0000256" key="1">
    <source>
        <dbReference type="ARBA" id="ARBA00022603"/>
    </source>
</evidence>
<dbReference type="InterPro" id="IPR029063">
    <property type="entry name" value="SAM-dependent_MTases_sf"/>
</dbReference>
<dbReference type="GO" id="GO:0016779">
    <property type="term" value="F:nucleotidyltransferase activity"/>
    <property type="evidence" value="ECO:0007669"/>
    <property type="project" value="UniProtKB-KW"/>
</dbReference>
<protein>
    <submittedName>
        <fullName evidence="6">Methyltransferase</fullName>
    </submittedName>
</protein>
<dbReference type="InterPro" id="IPR016461">
    <property type="entry name" value="COMT-like"/>
</dbReference>
<evidence type="ECO:0000313" key="7">
    <source>
        <dbReference type="Proteomes" id="UP001183410"/>
    </source>
</evidence>
<dbReference type="PANTHER" id="PTHR43712:SF2">
    <property type="entry name" value="O-METHYLTRANSFERASE CICE"/>
    <property type="match status" value="1"/>
</dbReference>
<feature type="domain" description="O-methyltransferase C-terminal" evidence="4">
    <location>
        <begin position="112"/>
        <end position="285"/>
    </location>
</feature>
<keyword evidence="2" id="KW-0808">Transferase</keyword>
<feature type="domain" description="O-methyltransferase dimerisation" evidence="5">
    <location>
        <begin position="14"/>
        <end position="72"/>
    </location>
</feature>
<accession>A0ABU2JQY0</accession>
<evidence type="ECO:0000256" key="2">
    <source>
        <dbReference type="ARBA" id="ARBA00022679"/>
    </source>
</evidence>
<dbReference type="PANTHER" id="PTHR43712">
    <property type="entry name" value="PUTATIVE (AFU_ORTHOLOGUE AFUA_4G14580)-RELATED"/>
    <property type="match status" value="1"/>
</dbReference>
<dbReference type="PROSITE" id="PS51683">
    <property type="entry name" value="SAM_OMT_II"/>
    <property type="match status" value="1"/>
</dbReference>
<evidence type="ECO:0000259" key="5">
    <source>
        <dbReference type="Pfam" id="PF08100"/>
    </source>
</evidence>
<name>A0ABU2JQY0_9ACTN</name>
<keyword evidence="3" id="KW-0949">S-adenosyl-L-methionine</keyword>
<dbReference type="RefSeq" id="WP_311667449.1">
    <property type="nucleotide sequence ID" value="NZ_JAVREO010000007.1"/>
</dbReference>
<dbReference type="Gene3D" id="3.40.50.150">
    <property type="entry name" value="Vaccinia Virus protein VP39"/>
    <property type="match status" value="1"/>
</dbReference>
<dbReference type="InterPro" id="IPR036388">
    <property type="entry name" value="WH-like_DNA-bd_sf"/>
</dbReference>
<evidence type="ECO:0000259" key="4">
    <source>
        <dbReference type="Pfam" id="PF00891"/>
    </source>
</evidence>
<proteinExistence type="predicted"/>
<keyword evidence="1 6" id="KW-0489">Methyltransferase</keyword>
<keyword evidence="7" id="KW-1185">Reference proteome</keyword>
<dbReference type="SUPFAM" id="SSF46785">
    <property type="entry name" value="Winged helix' DNA-binding domain"/>
    <property type="match status" value="1"/>
</dbReference>
<dbReference type="InterPro" id="IPR036390">
    <property type="entry name" value="WH_DNA-bd_sf"/>
</dbReference>
<dbReference type="Pfam" id="PF08100">
    <property type="entry name" value="Dimerisation"/>
    <property type="match status" value="1"/>
</dbReference>
<dbReference type="SUPFAM" id="SSF53335">
    <property type="entry name" value="S-adenosyl-L-methionine-dependent methyltransferases"/>
    <property type="match status" value="1"/>
</dbReference>
<dbReference type="EMBL" id="JAVREO010000007">
    <property type="protein sequence ID" value="MDT0267387.1"/>
    <property type="molecule type" value="Genomic_DNA"/>
</dbReference>
<comment type="caution">
    <text evidence="6">The sequence shown here is derived from an EMBL/GenBank/DDBJ whole genome shotgun (WGS) entry which is preliminary data.</text>
</comment>
<dbReference type="Gene3D" id="1.10.287.1350">
    <property type="match status" value="1"/>
</dbReference>
<evidence type="ECO:0000256" key="3">
    <source>
        <dbReference type="ARBA" id="ARBA00022691"/>
    </source>
</evidence>
<dbReference type="Proteomes" id="UP001183410">
    <property type="component" value="Unassembled WGS sequence"/>
</dbReference>
<gene>
    <name evidence="6" type="ORF">RM844_13935</name>
</gene>
<sequence>MRTIDESDVPPLLRLASGGQFAKALAVAARLGLADLTGDSPVPVAELARATGTRPDVLGELLRTLAFVGVFEPGPADHFRLAAAFAPLRADHPHSLRNFCVLQAGLYTDAFNGLQATVATGSSGFREVFGTELYPYLAAHPGTEGLFDAAMAELCRPTAAALAAGYDFRGVRDVVDVGGGDGTLLAALLAAQPALRGVCVDRPSVCRRAAGAHHPAADRLTFRPADIFDELPVTGDRFLLKNVLHDWSAASQSRLLASVRAALVRTAGARLLVLEPLFDQEHGPAHALAQRVVCADGARPFLADELRGVLAGAGLPVLDSRQLACGHHLFECAPSD</sequence>
<dbReference type="GO" id="GO:0008168">
    <property type="term" value="F:methyltransferase activity"/>
    <property type="evidence" value="ECO:0007669"/>
    <property type="project" value="UniProtKB-KW"/>
</dbReference>
<keyword evidence="6" id="KW-0548">Nucleotidyltransferase</keyword>
<dbReference type="InterPro" id="IPR001077">
    <property type="entry name" value="COMT_C"/>
</dbReference>
<dbReference type="GO" id="GO:0032259">
    <property type="term" value="P:methylation"/>
    <property type="evidence" value="ECO:0007669"/>
    <property type="project" value="UniProtKB-KW"/>
</dbReference>